<comment type="caution">
    <text evidence="1">The sequence shown here is derived from an EMBL/GenBank/DDBJ whole genome shotgun (WGS) entry which is preliminary data.</text>
</comment>
<dbReference type="AlphaFoldDB" id="T1AUU0"/>
<reference evidence="1" key="1">
    <citation type="submission" date="2013-08" db="EMBL/GenBank/DDBJ databases">
        <authorList>
            <person name="Mendez C."/>
            <person name="Richter M."/>
            <person name="Ferrer M."/>
            <person name="Sanchez J."/>
        </authorList>
    </citation>
    <scope>NUCLEOTIDE SEQUENCE</scope>
</reference>
<protein>
    <submittedName>
        <fullName evidence="1">Acetyl xylan esterase</fullName>
    </submittedName>
</protein>
<name>T1AUU0_9ZZZZ</name>
<accession>T1AUU0</accession>
<reference evidence="1" key="2">
    <citation type="journal article" date="2014" name="ISME J.">
        <title>Microbial stratification in low pH oxic and suboxic macroscopic growths along an acid mine drainage.</title>
        <authorList>
            <person name="Mendez-Garcia C."/>
            <person name="Mesa V."/>
            <person name="Sprenger R.R."/>
            <person name="Richter M."/>
            <person name="Diez M.S."/>
            <person name="Solano J."/>
            <person name="Bargiela R."/>
            <person name="Golyshina O.V."/>
            <person name="Manteca A."/>
            <person name="Ramos J.L."/>
            <person name="Gallego J.R."/>
            <person name="Llorente I."/>
            <person name="Martins Dos Santos V.A."/>
            <person name="Jensen O.N."/>
            <person name="Pelaez A.I."/>
            <person name="Sanchez J."/>
            <person name="Ferrer M."/>
        </authorList>
    </citation>
    <scope>NUCLEOTIDE SEQUENCE</scope>
</reference>
<proteinExistence type="predicted"/>
<evidence type="ECO:0000313" key="1">
    <source>
        <dbReference type="EMBL" id="EQD61272.1"/>
    </source>
</evidence>
<organism evidence="1">
    <name type="scientific">mine drainage metagenome</name>
    <dbReference type="NCBI Taxonomy" id="410659"/>
    <lineage>
        <taxon>unclassified sequences</taxon>
        <taxon>metagenomes</taxon>
        <taxon>ecological metagenomes</taxon>
    </lineage>
</organism>
<dbReference type="EMBL" id="AUZY01004908">
    <property type="protein sequence ID" value="EQD61272.1"/>
    <property type="molecule type" value="Genomic_DNA"/>
</dbReference>
<sequence>MSPPGGRNLHATEAGGARVSSPARRTLGMVLVGCCLPLVSLAGMPKVVFTPWHADGIYRLGAEAGWTVTVPSGTPDPRGRFVYTIKRNDLDVVKTGSFSLETGKARFGTTLDTPAMLYVVVAYQPSPAAIPRKDLATLDREVNKR</sequence>
<gene>
    <name evidence="1" type="ORF">B1B_07692</name>
</gene>
<feature type="non-terminal residue" evidence="1">
    <location>
        <position position="145"/>
    </location>
</feature>